<keyword evidence="1" id="KW-0031">Aminopeptidase</keyword>
<gene>
    <name evidence="1" type="primary">pepT</name>
    <name evidence="1" type="ORF">E5331_07525</name>
</gene>
<proteinExistence type="predicted"/>
<dbReference type="EMBL" id="SRYB01000008">
    <property type="protein sequence ID" value="TGY79220.1"/>
    <property type="molecule type" value="Genomic_DNA"/>
</dbReference>
<accession>A0AC61RKC9</accession>
<comment type="caution">
    <text evidence="1">The sequence shown here is derived from an EMBL/GenBank/DDBJ whole genome shotgun (WGS) entry which is preliminary data.</text>
</comment>
<evidence type="ECO:0000313" key="1">
    <source>
        <dbReference type="EMBL" id="TGY79220.1"/>
    </source>
</evidence>
<dbReference type="EC" id="3.4.11.4" evidence="1"/>
<sequence length="406" mass="45024">MTVTDRFLSYVAFDTQSDELTNMTPSTPGQMIFAEYLKEQLEGMGLEDISLDANGYLMATLPANCDTDAPVIGFIAHLDTSPDMSGKHVKPRIVEGYDGLDITLNEKEGIVLSPMEFPELLNYVGQDLIVTDGTTLLGADDKAGIAEIVTAVAYLQAHPEIKHGKIRIAFNPDEEIGQGAHKFDVARFGADFAYTMDGGAVGELEFENFNAASAKVIIRGRNVHPGSAKHKMINSMRVATQFIVMLPRWETPEHTEGYEGFYHLVGIEGSVEQTVLTYIIRDHDRARFESRKKEIEHLVRKTNTEYPGCASVEIRDQYYNMREKIEPVMHVVELAEKAMLEAGVQPKVQPIRGGTDGAQLSFKGLPCPNIFAGGENFHGRYEYVAIQSMEKATDVIVNICRLAVEK</sequence>
<organism evidence="1 2">
    <name type="scientific">Lepagella muris</name>
    <dbReference type="NCBI Taxonomy" id="3032870"/>
    <lineage>
        <taxon>Bacteria</taxon>
        <taxon>Pseudomonadati</taxon>
        <taxon>Bacteroidota</taxon>
        <taxon>Bacteroidia</taxon>
        <taxon>Bacteroidales</taxon>
        <taxon>Muribaculaceae</taxon>
        <taxon>Lepagella</taxon>
    </lineage>
</organism>
<evidence type="ECO:0000313" key="2">
    <source>
        <dbReference type="Proteomes" id="UP000306319"/>
    </source>
</evidence>
<keyword evidence="1" id="KW-0378">Hydrolase</keyword>
<keyword evidence="2" id="KW-1185">Reference proteome</keyword>
<protein>
    <submittedName>
        <fullName evidence="1">Peptidase T</fullName>
        <ecNumber evidence="1">3.4.11.4</ecNumber>
    </submittedName>
</protein>
<reference evidence="1" key="1">
    <citation type="submission" date="2019-04" db="EMBL/GenBank/DDBJ databases">
        <title>Microbes associate with the intestines of laboratory mice.</title>
        <authorList>
            <person name="Navarre W."/>
            <person name="Wong E."/>
            <person name="Huang K."/>
            <person name="Tropini C."/>
            <person name="Ng K."/>
            <person name="Yu B."/>
        </authorList>
    </citation>
    <scope>NUCLEOTIDE SEQUENCE</scope>
    <source>
        <strain evidence="1">NM04_E33</strain>
    </source>
</reference>
<keyword evidence="1" id="KW-0645">Protease</keyword>
<dbReference type="Proteomes" id="UP000306319">
    <property type="component" value="Unassembled WGS sequence"/>
</dbReference>
<name>A0AC61RKC9_9BACT</name>